<reference evidence="1" key="1">
    <citation type="submission" date="2018-05" db="EMBL/GenBank/DDBJ databases">
        <title>Draft genome of Mucuna pruriens seed.</title>
        <authorList>
            <person name="Nnadi N.E."/>
            <person name="Vos R."/>
            <person name="Hasami M.H."/>
            <person name="Devisetty U.K."/>
            <person name="Aguiy J.C."/>
        </authorList>
    </citation>
    <scope>NUCLEOTIDE SEQUENCE [LARGE SCALE GENOMIC DNA]</scope>
    <source>
        <strain evidence="1">JCA_2017</strain>
    </source>
</reference>
<dbReference type="EMBL" id="QJKJ01001759">
    <property type="protein sequence ID" value="RDY06059.1"/>
    <property type="molecule type" value="Genomic_DNA"/>
</dbReference>
<evidence type="ECO:0000313" key="2">
    <source>
        <dbReference type="Proteomes" id="UP000257109"/>
    </source>
</evidence>
<name>A0A371HTE2_MUCPR</name>
<dbReference type="Proteomes" id="UP000257109">
    <property type="component" value="Unassembled WGS sequence"/>
</dbReference>
<dbReference type="AlphaFoldDB" id="A0A371HTE2"/>
<protein>
    <submittedName>
        <fullName evidence="1">Uncharacterized protein</fullName>
    </submittedName>
</protein>
<accession>A0A371HTE2</accession>
<sequence length="63" mass="7266">MSPYQIVFGKTCHFSSSSVIWPMTKQGSKESSSCKNWTNSTWKPMRTLESINRKSSNFMINRS</sequence>
<organism evidence="1 2">
    <name type="scientific">Mucuna pruriens</name>
    <name type="common">Velvet bean</name>
    <name type="synonym">Dolichos pruriens</name>
    <dbReference type="NCBI Taxonomy" id="157652"/>
    <lineage>
        <taxon>Eukaryota</taxon>
        <taxon>Viridiplantae</taxon>
        <taxon>Streptophyta</taxon>
        <taxon>Embryophyta</taxon>
        <taxon>Tracheophyta</taxon>
        <taxon>Spermatophyta</taxon>
        <taxon>Magnoliopsida</taxon>
        <taxon>eudicotyledons</taxon>
        <taxon>Gunneridae</taxon>
        <taxon>Pentapetalae</taxon>
        <taxon>rosids</taxon>
        <taxon>fabids</taxon>
        <taxon>Fabales</taxon>
        <taxon>Fabaceae</taxon>
        <taxon>Papilionoideae</taxon>
        <taxon>50 kb inversion clade</taxon>
        <taxon>NPAAA clade</taxon>
        <taxon>indigoferoid/millettioid clade</taxon>
        <taxon>Phaseoleae</taxon>
        <taxon>Mucuna</taxon>
    </lineage>
</organism>
<gene>
    <name evidence="1" type="ORF">CR513_10034</name>
</gene>
<feature type="non-terminal residue" evidence="1">
    <location>
        <position position="1"/>
    </location>
</feature>
<keyword evidence="2" id="KW-1185">Reference proteome</keyword>
<proteinExistence type="predicted"/>
<evidence type="ECO:0000313" key="1">
    <source>
        <dbReference type="EMBL" id="RDY06059.1"/>
    </source>
</evidence>
<comment type="caution">
    <text evidence="1">The sequence shown here is derived from an EMBL/GenBank/DDBJ whole genome shotgun (WGS) entry which is preliminary data.</text>
</comment>